<keyword evidence="2" id="KW-1185">Reference proteome</keyword>
<accession>A0ACB9GMG7</accession>
<reference evidence="2" key="1">
    <citation type="journal article" date="2022" name="Mol. Ecol. Resour.">
        <title>The genomes of chicory, endive, great burdock and yacon provide insights into Asteraceae palaeo-polyploidization history and plant inulin production.</title>
        <authorList>
            <person name="Fan W."/>
            <person name="Wang S."/>
            <person name="Wang H."/>
            <person name="Wang A."/>
            <person name="Jiang F."/>
            <person name="Liu H."/>
            <person name="Zhao H."/>
            <person name="Xu D."/>
            <person name="Zhang Y."/>
        </authorList>
    </citation>
    <scope>NUCLEOTIDE SEQUENCE [LARGE SCALE GENOMIC DNA]</scope>
    <source>
        <strain evidence="2">cv. Yunnan</strain>
    </source>
</reference>
<sequence length="91" mass="9926">MKAMVVVCLKVKETEINKLPEEQIQEEDMENIDYSWGVGSVLAMLLVVAFLMFLPLGMGAVAPPSLPLVVLVPVLLVAIIIFLSHASNPNH</sequence>
<evidence type="ECO:0000313" key="1">
    <source>
        <dbReference type="EMBL" id="KAI3784285.1"/>
    </source>
</evidence>
<name>A0ACB9GMG7_9ASTR</name>
<comment type="caution">
    <text evidence="1">The sequence shown here is derived from an EMBL/GenBank/DDBJ whole genome shotgun (WGS) entry which is preliminary data.</text>
</comment>
<dbReference type="Proteomes" id="UP001056120">
    <property type="component" value="Linkage Group LG14"/>
</dbReference>
<dbReference type="EMBL" id="CM042031">
    <property type="protein sequence ID" value="KAI3784285.1"/>
    <property type="molecule type" value="Genomic_DNA"/>
</dbReference>
<gene>
    <name evidence="1" type="ORF">L1987_43382</name>
</gene>
<evidence type="ECO:0000313" key="2">
    <source>
        <dbReference type="Proteomes" id="UP001056120"/>
    </source>
</evidence>
<proteinExistence type="predicted"/>
<protein>
    <submittedName>
        <fullName evidence="1">Uncharacterized protein</fullName>
    </submittedName>
</protein>
<organism evidence="1 2">
    <name type="scientific">Smallanthus sonchifolius</name>
    <dbReference type="NCBI Taxonomy" id="185202"/>
    <lineage>
        <taxon>Eukaryota</taxon>
        <taxon>Viridiplantae</taxon>
        <taxon>Streptophyta</taxon>
        <taxon>Embryophyta</taxon>
        <taxon>Tracheophyta</taxon>
        <taxon>Spermatophyta</taxon>
        <taxon>Magnoliopsida</taxon>
        <taxon>eudicotyledons</taxon>
        <taxon>Gunneridae</taxon>
        <taxon>Pentapetalae</taxon>
        <taxon>asterids</taxon>
        <taxon>campanulids</taxon>
        <taxon>Asterales</taxon>
        <taxon>Asteraceae</taxon>
        <taxon>Asteroideae</taxon>
        <taxon>Heliantheae alliance</taxon>
        <taxon>Millerieae</taxon>
        <taxon>Smallanthus</taxon>
    </lineage>
</organism>
<reference evidence="1 2" key="2">
    <citation type="journal article" date="2022" name="Mol. Ecol. Resour.">
        <title>The genomes of chicory, endive, great burdock and yacon provide insights into Asteraceae paleo-polyploidization history and plant inulin production.</title>
        <authorList>
            <person name="Fan W."/>
            <person name="Wang S."/>
            <person name="Wang H."/>
            <person name="Wang A."/>
            <person name="Jiang F."/>
            <person name="Liu H."/>
            <person name="Zhao H."/>
            <person name="Xu D."/>
            <person name="Zhang Y."/>
        </authorList>
    </citation>
    <scope>NUCLEOTIDE SEQUENCE [LARGE SCALE GENOMIC DNA]</scope>
    <source>
        <strain evidence="2">cv. Yunnan</strain>
        <tissue evidence="1">Leaves</tissue>
    </source>
</reference>